<dbReference type="EMBL" id="SNYJ01000001">
    <property type="protein sequence ID" value="TDQ42976.1"/>
    <property type="molecule type" value="Genomic_DNA"/>
</dbReference>
<organism evidence="1 2">
    <name type="scientific">Aureibacillus halotolerans</name>
    <dbReference type="NCBI Taxonomy" id="1508390"/>
    <lineage>
        <taxon>Bacteria</taxon>
        <taxon>Bacillati</taxon>
        <taxon>Bacillota</taxon>
        <taxon>Bacilli</taxon>
        <taxon>Bacillales</taxon>
        <taxon>Bacillaceae</taxon>
        <taxon>Aureibacillus</taxon>
    </lineage>
</organism>
<reference evidence="1 2" key="1">
    <citation type="submission" date="2019-03" db="EMBL/GenBank/DDBJ databases">
        <title>Genomic Encyclopedia of Type Strains, Phase IV (KMG-IV): sequencing the most valuable type-strain genomes for metagenomic binning, comparative biology and taxonomic classification.</title>
        <authorList>
            <person name="Goeker M."/>
        </authorList>
    </citation>
    <scope>NUCLEOTIDE SEQUENCE [LARGE SCALE GENOMIC DNA]</scope>
    <source>
        <strain evidence="1 2">DSM 28697</strain>
    </source>
</reference>
<dbReference type="Proteomes" id="UP000295632">
    <property type="component" value="Unassembled WGS sequence"/>
</dbReference>
<name>A0A4R6UAT3_9BACI</name>
<comment type="caution">
    <text evidence="1">The sequence shown here is derived from an EMBL/GenBank/DDBJ whole genome shotgun (WGS) entry which is preliminary data.</text>
</comment>
<dbReference type="InterPro" id="IPR027417">
    <property type="entry name" value="P-loop_NTPase"/>
</dbReference>
<dbReference type="SUPFAM" id="SSF52540">
    <property type="entry name" value="P-loop containing nucleoside triphosphate hydrolases"/>
    <property type="match status" value="1"/>
</dbReference>
<accession>A0A4R6UAT3</accession>
<dbReference type="RefSeq" id="WP_243739952.1">
    <property type="nucleotide sequence ID" value="NZ_SNYJ01000001.1"/>
</dbReference>
<dbReference type="Gene3D" id="3.40.50.300">
    <property type="entry name" value="P-loop containing nucleotide triphosphate hydrolases"/>
    <property type="match status" value="1"/>
</dbReference>
<evidence type="ECO:0000313" key="2">
    <source>
        <dbReference type="Proteomes" id="UP000295632"/>
    </source>
</evidence>
<evidence type="ECO:0000313" key="1">
    <source>
        <dbReference type="EMBL" id="TDQ42976.1"/>
    </source>
</evidence>
<sequence>MSLTKNFILNDIDVVIDYVTFPDEAYWLKDNLKVLPCHVVYVVLWTDPETLLKRDSLRLPEYQMGERCLILIEEFKEAGVNNKHLLNTSQQKIDAIHLVITEIMDNRHYLLAD</sequence>
<keyword evidence="2" id="KW-1185">Reference proteome</keyword>
<gene>
    <name evidence="1" type="ORF">EV213_101408</name>
</gene>
<protein>
    <submittedName>
        <fullName evidence="1">Uncharacterized protein</fullName>
    </submittedName>
</protein>
<proteinExistence type="predicted"/>
<dbReference type="AlphaFoldDB" id="A0A4R6UAT3"/>